<dbReference type="InterPro" id="IPR000535">
    <property type="entry name" value="MSP_dom"/>
</dbReference>
<keyword evidence="7" id="KW-1003">Cell membrane</keyword>
<comment type="caution">
    <text evidence="20">The sequence shown here is derived from an EMBL/GenBank/DDBJ whole genome shotgun (WGS) entry which is preliminary data.</text>
</comment>
<dbReference type="PROSITE" id="PS50202">
    <property type="entry name" value="MSP"/>
    <property type="match status" value="1"/>
</dbReference>
<evidence type="ECO:0000256" key="11">
    <source>
        <dbReference type="ARBA" id="ARBA00022949"/>
    </source>
</evidence>
<dbReference type="GO" id="GO:0005923">
    <property type="term" value="C:bicellular tight junction"/>
    <property type="evidence" value="ECO:0007669"/>
    <property type="project" value="UniProtKB-SubCell"/>
</dbReference>
<dbReference type="AlphaFoldDB" id="A0A1A6GRJ8"/>
<evidence type="ECO:0000256" key="3">
    <source>
        <dbReference type="ARBA" id="ARBA00004521"/>
    </source>
</evidence>
<evidence type="ECO:0000256" key="7">
    <source>
        <dbReference type="ARBA" id="ARBA00022475"/>
    </source>
</evidence>
<dbReference type="GO" id="GO:0033149">
    <property type="term" value="F:FFAT motif binding"/>
    <property type="evidence" value="ECO:0007669"/>
    <property type="project" value="TreeGrafter"/>
</dbReference>
<dbReference type="Gene3D" id="2.60.40.10">
    <property type="entry name" value="Immunoglobulins"/>
    <property type="match status" value="1"/>
</dbReference>
<keyword evidence="14" id="KW-0175">Coiled coil</keyword>
<evidence type="ECO:0000256" key="12">
    <source>
        <dbReference type="ARBA" id="ARBA00022989"/>
    </source>
</evidence>
<dbReference type="GO" id="GO:0005789">
    <property type="term" value="C:endoplasmic reticulum membrane"/>
    <property type="evidence" value="ECO:0007669"/>
    <property type="project" value="UniProtKB-SubCell"/>
</dbReference>
<comment type="similarity">
    <text evidence="4">Belongs to the VAMP-associated protein (VAP) (TC 9.B.17) family.</text>
</comment>
<reference evidence="20 21" key="1">
    <citation type="submission" date="2016-06" db="EMBL/GenBank/DDBJ databases">
        <title>The Draft Genome Sequence and Annotation of the Desert Woodrat Neotoma lepida.</title>
        <authorList>
            <person name="Campbell M."/>
            <person name="Oakeson K.F."/>
            <person name="Yandell M."/>
            <person name="Halpert J.R."/>
            <person name="Dearing D."/>
        </authorList>
    </citation>
    <scope>NUCLEOTIDE SEQUENCE [LARGE SCALE GENOMIC DNA]</scope>
    <source>
        <strain evidence="20">417</strain>
        <tissue evidence="20">Liver</tissue>
    </source>
</reference>
<evidence type="ECO:0000256" key="6">
    <source>
        <dbReference type="ARBA" id="ARBA00022427"/>
    </source>
</evidence>
<feature type="transmembrane region" description="Helical" evidence="18">
    <location>
        <begin position="170"/>
        <end position="194"/>
    </location>
</feature>
<evidence type="ECO:0000256" key="2">
    <source>
        <dbReference type="ARBA" id="ARBA00004435"/>
    </source>
</evidence>
<comment type="subcellular location">
    <subcellularLocation>
        <location evidence="2">Cell junction</location>
        <location evidence="2">Tight junction</location>
    </subcellularLocation>
    <subcellularLocation>
        <location evidence="3">Cell membrane</location>
        <topology evidence="3">Single-pass type IV membrane protein</topology>
    </subcellularLocation>
    <subcellularLocation>
        <location evidence="1">Endoplasmic reticulum membrane</location>
        <topology evidence="1">Single-pass type IV membrane protein</topology>
    </subcellularLocation>
</comment>
<keyword evidence="16" id="KW-1015">Disulfide bond</keyword>
<evidence type="ECO:0000256" key="5">
    <source>
        <dbReference type="ARBA" id="ARBA00018309"/>
    </source>
</evidence>
<dbReference type="STRING" id="56216.A0A1A6GRJ8"/>
<evidence type="ECO:0000256" key="4">
    <source>
        <dbReference type="ARBA" id="ARBA00008932"/>
    </source>
</evidence>
<evidence type="ECO:0000256" key="10">
    <source>
        <dbReference type="ARBA" id="ARBA00022824"/>
    </source>
</evidence>
<dbReference type="EMBL" id="LZPO01075978">
    <property type="protein sequence ID" value="OBS68300.1"/>
    <property type="molecule type" value="Genomic_DNA"/>
</dbReference>
<organism evidence="20 21">
    <name type="scientific">Neotoma lepida</name>
    <name type="common">Desert woodrat</name>
    <dbReference type="NCBI Taxonomy" id="56216"/>
    <lineage>
        <taxon>Eukaryota</taxon>
        <taxon>Metazoa</taxon>
        <taxon>Chordata</taxon>
        <taxon>Craniata</taxon>
        <taxon>Vertebrata</taxon>
        <taxon>Euteleostomi</taxon>
        <taxon>Mammalia</taxon>
        <taxon>Eutheria</taxon>
        <taxon>Euarchontoglires</taxon>
        <taxon>Glires</taxon>
        <taxon>Rodentia</taxon>
        <taxon>Myomorpha</taxon>
        <taxon>Muroidea</taxon>
        <taxon>Cricetidae</taxon>
        <taxon>Neotominae</taxon>
        <taxon>Neotoma</taxon>
    </lineage>
</organism>
<keyword evidence="6" id="KW-0796">Tight junction</keyword>
<dbReference type="PANTHER" id="PTHR10809:SF155">
    <property type="entry name" value="VESICLE-ASSOCIATED MEMBRANE PROTEIN-ASSOCIATED PROTEIN A"/>
    <property type="match status" value="1"/>
</dbReference>
<evidence type="ECO:0000256" key="9">
    <source>
        <dbReference type="ARBA" id="ARBA00022692"/>
    </source>
</evidence>
<proteinExistence type="inferred from homology"/>
<evidence type="ECO:0000256" key="16">
    <source>
        <dbReference type="ARBA" id="ARBA00023157"/>
    </source>
</evidence>
<evidence type="ECO:0000256" key="17">
    <source>
        <dbReference type="ARBA" id="ARBA00045917"/>
    </source>
</evidence>
<comment type="function">
    <text evidence="17">Endoplasmic reticulum (ER)-anchored protein that mediates the formation of contact sites between the ER and endosomes via interaction with FFAT motif-containing proteins such as STARD3 or WDR44. STARD3-VAPA interaction enables cholesterol transfer from the ER to endosomes. Via interaction with WDR44 participates in neosynthesized protein export. In addition, recruited to the plasma membrane through OSBPL3 binding. The OSBPL3-VAPA complex stimulates RRAS signaling which in turn attenuates integrin beta-1 (ITGB1) activation at the cell surface. With OSBPL3, may regulate ER morphology. May play a role in vesicle trafficking.</text>
</comment>
<keyword evidence="21" id="KW-1185">Reference proteome</keyword>
<keyword evidence="8" id="KW-0597">Phosphoprotein</keyword>
<feature type="domain" description="MSP" evidence="19">
    <location>
        <begin position="14"/>
        <end position="131"/>
    </location>
</feature>
<dbReference type="PANTHER" id="PTHR10809">
    <property type="entry name" value="VESICLE-ASSOCIATED MEMBRANE PROTEIN-ASSOCIATED PROTEIN"/>
    <property type="match status" value="1"/>
</dbReference>
<keyword evidence="13" id="KW-0007">Acetylation</keyword>
<protein>
    <recommendedName>
        <fullName evidence="5">Vesicle-associated membrane protein-associated protein A</fullName>
    </recommendedName>
</protein>
<accession>A0A1A6GRJ8</accession>
<dbReference type="OrthoDB" id="264603at2759"/>
<dbReference type="GO" id="GO:0031175">
    <property type="term" value="P:neuron projection development"/>
    <property type="evidence" value="ECO:0007669"/>
    <property type="project" value="TreeGrafter"/>
</dbReference>
<dbReference type="SUPFAM" id="SSF49354">
    <property type="entry name" value="PapD-like"/>
    <property type="match status" value="1"/>
</dbReference>
<keyword evidence="12 18" id="KW-1133">Transmembrane helix</keyword>
<evidence type="ECO:0000256" key="8">
    <source>
        <dbReference type="ARBA" id="ARBA00022553"/>
    </source>
</evidence>
<sequence length="245" mass="27295">MASTSCASSKPPQILVLDPPTELKFRGPFTAEVTTHLKLRNPSARKVCFKVKSTSPRHYCVRPKNGVVEPGCTVTVAAMLQPFCYDPSREVKHKFMVQAVFAPPDTSNLQAVWKKANSGELMDSKLRCVFEMPRESDKQDEGLRLRKPAHLDKPRLASSTSLKPSRTTPLPVILLVIGAVFVGFFLGKFILCALELMSKSTRTSNNQPRNLHFLFLSDYFCYATGPRRRPALMNGKVKALGEKAK</sequence>
<evidence type="ECO:0000313" key="21">
    <source>
        <dbReference type="Proteomes" id="UP000092124"/>
    </source>
</evidence>
<name>A0A1A6GRJ8_NEOLE</name>
<evidence type="ECO:0000259" key="19">
    <source>
        <dbReference type="PROSITE" id="PS50202"/>
    </source>
</evidence>
<keyword evidence="10" id="KW-0256">Endoplasmic reticulum</keyword>
<dbReference type="InterPro" id="IPR013783">
    <property type="entry name" value="Ig-like_fold"/>
</dbReference>
<dbReference type="FunFam" id="2.60.40.10:FF:000334">
    <property type="entry name" value="vesicle-associated membrane protein-associated protein A isoform X1"/>
    <property type="match status" value="1"/>
</dbReference>
<gene>
    <name evidence="20" type="ORF">A6R68_03158</name>
</gene>
<keyword evidence="15 18" id="KW-0472">Membrane</keyword>
<dbReference type="GO" id="GO:0005886">
    <property type="term" value="C:plasma membrane"/>
    <property type="evidence" value="ECO:0007669"/>
    <property type="project" value="UniProtKB-SubCell"/>
</dbReference>
<dbReference type="InterPro" id="IPR008962">
    <property type="entry name" value="PapD-like_sf"/>
</dbReference>
<keyword evidence="11" id="KW-0965">Cell junction</keyword>
<evidence type="ECO:0000313" key="20">
    <source>
        <dbReference type="EMBL" id="OBS68300.1"/>
    </source>
</evidence>
<evidence type="ECO:0000256" key="18">
    <source>
        <dbReference type="SAM" id="Phobius"/>
    </source>
</evidence>
<feature type="non-terminal residue" evidence="20">
    <location>
        <position position="245"/>
    </location>
</feature>
<evidence type="ECO:0000256" key="1">
    <source>
        <dbReference type="ARBA" id="ARBA00004163"/>
    </source>
</evidence>
<evidence type="ECO:0000256" key="13">
    <source>
        <dbReference type="ARBA" id="ARBA00022990"/>
    </source>
</evidence>
<keyword evidence="9 18" id="KW-0812">Transmembrane</keyword>
<dbReference type="InterPro" id="IPR016763">
    <property type="entry name" value="VAP"/>
</dbReference>
<dbReference type="Proteomes" id="UP000092124">
    <property type="component" value="Unassembled WGS sequence"/>
</dbReference>
<dbReference type="Pfam" id="PF00635">
    <property type="entry name" value="Motile_Sperm"/>
    <property type="match status" value="1"/>
</dbReference>
<evidence type="ECO:0000256" key="14">
    <source>
        <dbReference type="ARBA" id="ARBA00023054"/>
    </source>
</evidence>
<evidence type="ECO:0000256" key="15">
    <source>
        <dbReference type="ARBA" id="ARBA00023136"/>
    </source>
</evidence>